<dbReference type="Proteomes" id="UP000053958">
    <property type="component" value="Unassembled WGS sequence"/>
</dbReference>
<evidence type="ECO:0000313" key="2">
    <source>
        <dbReference type="EMBL" id="KKA17826.1"/>
    </source>
</evidence>
<feature type="compositionally biased region" description="Low complexity" evidence="1">
    <location>
        <begin position="128"/>
        <end position="137"/>
    </location>
</feature>
<evidence type="ECO:0000313" key="3">
    <source>
        <dbReference type="Proteomes" id="UP000053958"/>
    </source>
</evidence>
<feature type="region of interest" description="Disordered" evidence="1">
    <location>
        <begin position="118"/>
        <end position="153"/>
    </location>
</feature>
<name>A0A0F4YIX2_RASE3</name>
<keyword evidence="3" id="KW-1185">Reference proteome</keyword>
<protein>
    <submittedName>
        <fullName evidence="2">Uncharacterized protein</fullName>
    </submittedName>
</protein>
<accession>A0A0F4YIX2</accession>
<proteinExistence type="predicted"/>
<dbReference type="RefSeq" id="XP_013324438.1">
    <property type="nucleotide sequence ID" value="XM_013468984.1"/>
</dbReference>
<sequence length="237" mass="26396">MLTMRGDRIYAREGFSSIRLGELAACADLRTLPVEDINRDGDEEGQTSQDGTRPLQVELLADVAVHERRVHGRNARQEITRETVAARCRCRIDALAMAIRQAKISGAIQGVYSGPMDVHAKPKRPIVSSGARKSSSSSRRRSGRRSIALLLPDVPLAGETREEDCIRQQITDDDGNESQPGGDGAEVPLRKNRVERLNTGKNQSIKESRQKRQEQHDWVTDEHLKGSPPDAQELFRI</sequence>
<comment type="caution">
    <text evidence="2">The sequence shown here is derived from an EMBL/GenBank/DDBJ whole genome shotgun (WGS) entry which is preliminary data.</text>
</comment>
<dbReference type="GeneID" id="25320489"/>
<feature type="compositionally biased region" description="Basic and acidic residues" evidence="1">
    <location>
        <begin position="188"/>
        <end position="225"/>
    </location>
</feature>
<evidence type="ECO:0000256" key="1">
    <source>
        <dbReference type="SAM" id="MobiDB-lite"/>
    </source>
</evidence>
<organism evidence="2 3">
    <name type="scientific">Rasamsonia emersonii (strain ATCC 16479 / CBS 393.64 / IMI 116815)</name>
    <dbReference type="NCBI Taxonomy" id="1408163"/>
    <lineage>
        <taxon>Eukaryota</taxon>
        <taxon>Fungi</taxon>
        <taxon>Dikarya</taxon>
        <taxon>Ascomycota</taxon>
        <taxon>Pezizomycotina</taxon>
        <taxon>Eurotiomycetes</taxon>
        <taxon>Eurotiomycetidae</taxon>
        <taxon>Eurotiales</taxon>
        <taxon>Trichocomaceae</taxon>
        <taxon>Rasamsonia</taxon>
    </lineage>
</organism>
<gene>
    <name evidence="2" type="ORF">T310_8229</name>
</gene>
<feature type="region of interest" description="Disordered" evidence="1">
    <location>
        <begin position="170"/>
        <end position="237"/>
    </location>
</feature>
<dbReference type="AlphaFoldDB" id="A0A0F4YIX2"/>
<reference evidence="2 3" key="1">
    <citation type="submission" date="2015-04" db="EMBL/GenBank/DDBJ databases">
        <authorList>
            <person name="Heijne W.H."/>
            <person name="Fedorova N.D."/>
            <person name="Nierman W.C."/>
            <person name="Vollebregt A.W."/>
            <person name="Zhao Z."/>
            <person name="Wu L."/>
            <person name="Kumar M."/>
            <person name="Stam H."/>
            <person name="van den Berg M.A."/>
            <person name="Pel H.J."/>
        </authorList>
    </citation>
    <scope>NUCLEOTIDE SEQUENCE [LARGE SCALE GENOMIC DNA]</scope>
    <source>
        <strain evidence="2 3">CBS 393.64</strain>
    </source>
</reference>
<dbReference type="EMBL" id="LASV01000546">
    <property type="protein sequence ID" value="KKA17826.1"/>
    <property type="molecule type" value="Genomic_DNA"/>
</dbReference>